<dbReference type="PANTHER" id="PTHR11717">
    <property type="entry name" value="LOW MOLECULAR WEIGHT PROTEIN TYROSINE PHOSPHATASE"/>
    <property type="match status" value="1"/>
</dbReference>
<reference evidence="8 9" key="1">
    <citation type="submission" date="2018-06" db="EMBL/GenBank/DDBJ databases">
        <title>Genomic Encyclopedia of Type Strains, Phase IV (KMG-IV): sequencing the most valuable type-strain genomes for metagenomic binning, comparative biology and taxonomic classification.</title>
        <authorList>
            <person name="Goeker M."/>
        </authorList>
    </citation>
    <scope>NUCLEOTIDE SEQUENCE [LARGE SCALE GENOMIC DNA]</scope>
    <source>
        <strain evidence="8 9">DSM 45521</strain>
    </source>
</reference>
<feature type="active site" description="Nucleophile" evidence="5">
    <location>
        <position position="12"/>
    </location>
</feature>
<evidence type="ECO:0000256" key="3">
    <source>
        <dbReference type="ARBA" id="ARBA00022801"/>
    </source>
</evidence>
<dbReference type="SMART" id="SM00226">
    <property type="entry name" value="LMWPc"/>
    <property type="match status" value="1"/>
</dbReference>
<evidence type="ECO:0000313" key="8">
    <source>
        <dbReference type="EMBL" id="PYE20192.1"/>
    </source>
</evidence>
<protein>
    <recommendedName>
        <fullName evidence="2">protein-tyrosine-phosphatase</fullName>
        <ecNumber evidence="2">3.1.3.48</ecNumber>
    </recommendedName>
</protein>
<comment type="similarity">
    <text evidence="1">Belongs to the low molecular weight phosphotyrosine protein phosphatase family.</text>
</comment>
<dbReference type="AlphaFoldDB" id="A0A318RT92"/>
<evidence type="ECO:0000313" key="9">
    <source>
        <dbReference type="Proteomes" id="UP000247591"/>
    </source>
</evidence>
<dbReference type="EMBL" id="QJSP01000002">
    <property type="protein sequence ID" value="PYE20192.1"/>
    <property type="molecule type" value="Genomic_DNA"/>
</dbReference>
<dbReference type="InterPro" id="IPR050438">
    <property type="entry name" value="LMW_PTPase"/>
</dbReference>
<dbReference type="InterPro" id="IPR023485">
    <property type="entry name" value="Ptyr_pPase"/>
</dbReference>
<feature type="compositionally biased region" description="Basic and acidic residues" evidence="6">
    <location>
        <begin position="133"/>
        <end position="145"/>
    </location>
</feature>
<evidence type="ECO:0000256" key="6">
    <source>
        <dbReference type="SAM" id="MobiDB-lite"/>
    </source>
</evidence>
<evidence type="ECO:0000256" key="4">
    <source>
        <dbReference type="ARBA" id="ARBA00022912"/>
    </source>
</evidence>
<evidence type="ECO:0000256" key="5">
    <source>
        <dbReference type="PIRSR" id="PIRSR617867-1"/>
    </source>
</evidence>
<accession>A0A318RT92</accession>
<feature type="region of interest" description="Disordered" evidence="6">
    <location>
        <begin position="112"/>
        <end position="147"/>
    </location>
</feature>
<evidence type="ECO:0000259" key="7">
    <source>
        <dbReference type="SMART" id="SM00226"/>
    </source>
</evidence>
<comment type="caution">
    <text evidence="8">The sequence shown here is derived from an EMBL/GenBank/DDBJ whole genome shotgun (WGS) entry which is preliminary data.</text>
</comment>
<dbReference type="Pfam" id="PF01451">
    <property type="entry name" value="LMWPc"/>
    <property type="match status" value="1"/>
</dbReference>
<feature type="domain" description="Phosphotyrosine protein phosphatase I" evidence="7">
    <location>
        <begin position="6"/>
        <end position="169"/>
    </location>
</feature>
<dbReference type="GO" id="GO:0004725">
    <property type="term" value="F:protein tyrosine phosphatase activity"/>
    <property type="evidence" value="ECO:0007669"/>
    <property type="project" value="UniProtKB-EC"/>
</dbReference>
<feature type="active site" evidence="5">
    <location>
        <position position="18"/>
    </location>
</feature>
<dbReference type="PRINTS" id="PR00719">
    <property type="entry name" value="LMWPTPASE"/>
</dbReference>
<evidence type="ECO:0000256" key="2">
    <source>
        <dbReference type="ARBA" id="ARBA00013064"/>
    </source>
</evidence>
<proteinExistence type="inferred from homology"/>
<gene>
    <name evidence="8" type="ORF">DFR67_102330</name>
</gene>
<dbReference type="PANTHER" id="PTHR11717:SF7">
    <property type="entry name" value="LOW MOLECULAR WEIGHT PHOSPHOTYROSINE PROTEIN PHOSPHATASE"/>
    <property type="match status" value="1"/>
</dbReference>
<dbReference type="SUPFAM" id="SSF52788">
    <property type="entry name" value="Phosphotyrosine protein phosphatases I"/>
    <property type="match status" value="1"/>
</dbReference>
<evidence type="ECO:0000256" key="1">
    <source>
        <dbReference type="ARBA" id="ARBA00011063"/>
    </source>
</evidence>
<keyword evidence="9" id="KW-1185">Reference proteome</keyword>
<keyword evidence="4" id="KW-0904">Protein phosphatase</keyword>
<name>A0A318RT92_WILLI</name>
<dbReference type="EC" id="3.1.3.48" evidence="2"/>
<sequence>MPTDTMRVLFVCTGNICRSPVADRTLQQESHQLGLQLILSSAGTRALNGKPMHPESTRVLNERSLDPVNFSSRLLNPALVNEAQMVLGLTRHHRAAARQMSPTRWRRMFATREVPDDDPSDTEPNRTTVRSNDPTDARLDIEDPIGRPGGVFDRIESDIEESMNGLILWIKHQLKIWASVEQVTK</sequence>
<keyword evidence="3" id="KW-0378">Hydrolase</keyword>
<dbReference type="InterPro" id="IPR017867">
    <property type="entry name" value="Tyr_phospatase_low_mol_wt"/>
</dbReference>
<dbReference type="Proteomes" id="UP000247591">
    <property type="component" value="Unassembled WGS sequence"/>
</dbReference>
<dbReference type="Gene3D" id="3.40.50.2300">
    <property type="match status" value="1"/>
</dbReference>
<organism evidence="8 9">
    <name type="scientific">Williamsia limnetica</name>
    <dbReference type="NCBI Taxonomy" id="882452"/>
    <lineage>
        <taxon>Bacteria</taxon>
        <taxon>Bacillati</taxon>
        <taxon>Actinomycetota</taxon>
        <taxon>Actinomycetes</taxon>
        <taxon>Mycobacteriales</taxon>
        <taxon>Nocardiaceae</taxon>
        <taxon>Williamsia</taxon>
    </lineage>
</organism>
<dbReference type="InterPro" id="IPR036196">
    <property type="entry name" value="Ptyr_pPase_sf"/>
</dbReference>